<name>F0Z8E0_DICPU</name>
<dbReference type="eggNOG" id="ENOG502RCRZ">
    <property type="taxonomic scope" value="Eukaryota"/>
</dbReference>
<dbReference type="KEGG" id="dpp:DICPUDRAFT_147392"/>
<dbReference type="InParanoid" id="F0Z8E0"/>
<dbReference type="GO" id="GO:0000124">
    <property type="term" value="C:SAGA complex"/>
    <property type="evidence" value="ECO:0000318"/>
    <property type="project" value="GO_Central"/>
</dbReference>
<dbReference type="FunCoup" id="F0Z8E0">
    <property type="interactions" value="264"/>
</dbReference>
<dbReference type="OMA" id="SEDYWEW"/>
<dbReference type="STRING" id="5786.F0Z8E0"/>
<keyword evidence="7" id="KW-1185">Reference proteome</keyword>
<dbReference type="OrthoDB" id="10264870at2759"/>
<dbReference type="PANTHER" id="PTHR21277">
    <property type="entry name" value="TRANSCRIPTIONAL ADAPTER 1"/>
    <property type="match status" value="1"/>
</dbReference>
<dbReference type="GeneID" id="10509567"/>
<reference evidence="7" key="1">
    <citation type="journal article" date="2011" name="Genome Biol.">
        <title>Comparative genomics of the social amoebae Dictyostelium discoideum and Dictyostelium purpureum.</title>
        <authorList>
            <consortium name="US DOE Joint Genome Institute (JGI-PGF)"/>
            <person name="Sucgang R."/>
            <person name="Kuo A."/>
            <person name="Tian X."/>
            <person name="Salerno W."/>
            <person name="Parikh A."/>
            <person name="Feasley C.L."/>
            <person name="Dalin E."/>
            <person name="Tu H."/>
            <person name="Huang E."/>
            <person name="Barry K."/>
            <person name="Lindquist E."/>
            <person name="Shapiro H."/>
            <person name="Bruce D."/>
            <person name="Schmutz J."/>
            <person name="Salamov A."/>
            <person name="Fey P."/>
            <person name="Gaudet P."/>
            <person name="Anjard C."/>
            <person name="Babu M.M."/>
            <person name="Basu S."/>
            <person name="Bushmanova Y."/>
            <person name="van der Wel H."/>
            <person name="Katoh-Kurasawa M."/>
            <person name="Dinh C."/>
            <person name="Coutinho P.M."/>
            <person name="Saito T."/>
            <person name="Elias M."/>
            <person name="Schaap P."/>
            <person name="Kay R.R."/>
            <person name="Henrissat B."/>
            <person name="Eichinger L."/>
            <person name="Rivero F."/>
            <person name="Putnam N.H."/>
            <person name="West C.M."/>
            <person name="Loomis W.F."/>
            <person name="Chisholm R.L."/>
            <person name="Shaulsky G."/>
            <person name="Strassmann J.E."/>
            <person name="Queller D.C."/>
            <person name="Kuspa A."/>
            <person name="Grigoriev I.V."/>
        </authorList>
    </citation>
    <scope>NUCLEOTIDE SEQUENCE [LARGE SCALE GENOMIC DNA]</scope>
    <source>
        <strain evidence="7">QSDP1</strain>
    </source>
</reference>
<feature type="region of interest" description="Disordered" evidence="5">
    <location>
        <begin position="329"/>
        <end position="385"/>
    </location>
</feature>
<proteinExistence type="predicted"/>
<dbReference type="VEuPathDB" id="AmoebaDB:DICPUDRAFT_147392"/>
<feature type="region of interest" description="Disordered" evidence="5">
    <location>
        <begin position="125"/>
        <end position="214"/>
    </location>
</feature>
<feature type="compositionally biased region" description="Low complexity" evidence="5">
    <location>
        <begin position="8"/>
        <end position="33"/>
    </location>
</feature>
<evidence type="ECO:0000313" key="6">
    <source>
        <dbReference type="EMBL" id="EGC39825.1"/>
    </source>
</evidence>
<feature type="compositionally biased region" description="Low complexity" evidence="5">
    <location>
        <begin position="163"/>
        <end position="188"/>
    </location>
</feature>
<comment type="subcellular location">
    <subcellularLocation>
        <location evidence="1">Nucleus</location>
    </subcellularLocation>
</comment>
<dbReference type="EMBL" id="GL870951">
    <property type="protein sequence ID" value="EGC39825.1"/>
    <property type="molecule type" value="Genomic_DNA"/>
</dbReference>
<dbReference type="Proteomes" id="UP000001064">
    <property type="component" value="Unassembled WGS sequence"/>
</dbReference>
<organism evidence="6 7">
    <name type="scientific">Dictyostelium purpureum</name>
    <name type="common">Slime mold</name>
    <dbReference type="NCBI Taxonomy" id="5786"/>
    <lineage>
        <taxon>Eukaryota</taxon>
        <taxon>Amoebozoa</taxon>
        <taxon>Evosea</taxon>
        <taxon>Eumycetozoa</taxon>
        <taxon>Dictyostelia</taxon>
        <taxon>Dictyosteliales</taxon>
        <taxon>Dictyosteliaceae</taxon>
        <taxon>Dictyostelium</taxon>
    </lineage>
</organism>
<dbReference type="GO" id="GO:0006357">
    <property type="term" value="P:regulation of transcription by RNA polymerase II"/>
    <property type="evidence" value="ECO:0000318"/>
    <property type="project" value="GO_Central"/>
</dbReference>
<evidence type="ECO:0008006" key="8">
    <source>
        <dbReference type="Google" id="ProtNLM"/>
    </source>
</evidence>
<dbReference type="AlphaFoldDB" id="F0Z8E0"/>
<keyword evidence="4" id="KW-0539">Nucleus</keyword>
<evidence type="ECO:0000256" key="5">
    <source>
        <dbReference type="SAM" id="MobiDB-lite"/>
    </source>
</evidence>
<evidence type="ECO:0000256" key="4">
    <source>
        <dbReference type="ARBA" id="ARBA00023242"/>
    </source>
</evidence>
<feature type="compositionally biased region" description="Low complexity" evidence="5">
    <location>
        <begin position="369"/>
        <end position="381"/>
    </location>
</feature>
<feature type="region of interest" description="Disordered" evidence="5">
    <location>
        <begin position="1"/>
        <end position="33"/>
    </location>
</feature>
<protein>
    <recommendedName>
        <fullName evidence="8">Transcriptional regulator of RNA polII, SAGA, subunit-domain-containing protein</fullName>
    </recommendedName>
</protein>
<sequence>MTKAPNENIGSNTGTSASSSSSSTSTSIPANPTNNIINLPTPYDISYERIDLAPLKKQLDAVLKDRSEDYWEWIRRFLAGKLSKRELDYYVQTNLTEAYLHLHNQFFKAVIFNAFYSKTSPPPIMESAKSAQTASALDKKRKQPSTAVKPNKKESKKRKDGLPTTSPTVASTSPIPAASTAATPSTSSNKSIKKTPSNKTIKKPQSSSSKLSKQKKKYYPKYSLYSSQLQTLKEKMETIASEHGLEGISKQSIIYMKLALEQHIINFVNRTKPHLISKNVEPPLQPNQVIPQFLNFDNTDNNNNNFNIDNNINSKNNIDNYNMDTSGNSYNEFLENSDNTNDKPSTNMDVNIQESNNNNNNNENKDQTMTDNQNTNINDNNQAKDPTIPYNIDNNYQSNNTINNYNNYNMDISNNNNNNNNNKVFKFSDVFNFKKPIEELKVSYPKYVESNNPYLSQPISFYKIPENIFSSSRTKECESIISTQDLFTMIEENPQILRDDQLSYERINLLRY</sequence>
<gene>
    <name evidence="6" type="ORF">DICPUDRAFT_147392</name>
</gene>
<dbReference type="GO" id="GO:0005634">
    <property type="term" value="C:nucleus"/>
    <property type="evidence" value="ECO:0007669"/>
    <property type="project" value="UniProtKB-SubCell"/>
</dbReference>
<evidence type="ECO:0000313" key="7">
    <source>
        <dbReference type="Proteomes" id="UP000001064"/>
    </source>
</evidence>
<dbReference type="PANTHER" id="PTHR21277:SF5">
    <property type="entry name" value="TRANSCRIPTIONAL ADAPTER 1"/>
    <property type="match status" value="1"/>
</dbReference>
<evidence type="ECO:0000256" key="1">
    <source>
        <dbReference type="ARBA" id="ARBA00004123"/>
    </source>
</evidence>
<keyword evidence="2" id="KW-0805">Transcription regulation</keyword>
<dbReference type="GO" id="GO:0003713">
    <property type="term" value="F:transcription coactivator activity"/>
    <property type="evidence" value="ECO:0000318"/>
    <property type="project" value="GO_Central"/>
</dbReference>
<dbReference type="InterPro" id="IPR024738">
    <property type="entry name" value="Hfi1/Tada1"/>
</dbReference>
<keyword evidence="3" id="KW-0804">Transcription</keyword>
<dbReference type="Pfam" id="PF12767">
    <property type="entry name" value="SAGA-Tad1"/>
    <property type="match status" value="1"/>
</dbReference>
<evidence type="ECO:0000256" key="3">
    <source>
        <dbReference type="ARBA" id="ARBA00023163"/>
    </source>
</evidence>
<evidence type="ECO:0000256" key="2">
    <source>
        <dbReference type="ARBA" id="ARBA00023015"/>
    </source>
</evidence>
<accession>F0Z8E0</accession>
<dbReference type="RefSeq" id="XP_003283692.1">
    <property type="nucleotide sequence ID" value="XM_003283644.1"/>
</dbReference>
<feature type="compositionally biased region" description="Polar residues" evidence="5">
    <location>
        <begin position="329"/>
        <end position="355"/>
    </location>
</feature>